<evidence type="ECO:0000313" key="11">
    <source>
        <dbReference type="EMBL" id="OGG12773.1"/>
    </source>
</evidence>
<gene>
    <name evidence="11" type="ORF">A3D77_06980</name>
</gene>
<protein>
    <recommendedName>
        <fullName evidence="3">tRNA threonylcarbamoyladenosine biosynthesis protein TsaE</fullName>
    </recommendedName>
    <alternativeName>
        <fullName evidence="10">t(6)A37 threonylcarbamoyladenosine biosynthesis protein TsaE</fullName>
    </alternativeName>
</protein>
<evidence type="ECO:0000256" key="6">
    <source>
        <dbReference type="ARBA" id="ARBA00022723"/>
    </source>
</evidence>
<evidence type="ECO:0000256" key="8">
    <source>
        <dbReference type="ARBA" id="ARBA00022840"/>
    </source>
</evidence>
<dbReference type="EMBL" id="MFJL01000041">
    <property type="protein sequence ID" value="OGG12773.1"/>
    <property type="molecule type" value="Genomic_DNA"/>
</dbReference>
<dbReference type="InterPro" id="IPR003442">
    <property type="entry name" value="T6A_TsaE"/>
</dbReference>
<keyword evidence="11" id="KW-0808">Transferase</keyword>
<dbReference type="GO" id="GO:0005524">
    <property type="term" value="F:ATP binding"/>
    <property type="evidence" value="ECO:0007669"/>
    <property type="project" value="UniProtKB-KW"/>
</dbReference>
<keyword evidence="9" id="KW-0460">Magnesium</keyword>
<keyword evidence="6" id="KW-0479">Metal-binding</keyword>
<sequence length="148" mass="16703">MKTILTETAGQTRKLGVKIGESIKGGEVILLFGPLGSGKTTFAGGLVTYLSGIKRVLSPTYNIVRQYNPKNNNSLLSHIFHLDLYRIDSPSQVLNLGIWDLLGQKNILIVIEWPEIIIDLLPKRRIDIKFKTIDDGKREIKIEDYQIK</sequence>
<dbReference type="Gene3D" id="3.40.50.300">
    <property type="entry name" value="P-loop containing nucleotide triphosphate hydrolases"/>
    <property type="match status" value="1"/>
</dbReference>
<keyword evidence="4" id="KW-0963">Cytoplasm</keyword>
<organism evidence="11 12">
    <name type="scientific">Candidatus Gottesmanbacteria bacterium RIFCSPHIGHO2_02_FULL_39_11</name>
    <dbReference type="NCBI Taxonomy" id="1798382"/>
    <lineage>
        <taxon>Bacteria</taxon>
        <taxon>Candidatus Gottesmaniibacteriota</taxon>
    </lineage>
</organism>
<comment type="subcellular location">
    <subcellularLocation>
        <location evidence="1">Cytoplasm</location>
    </subcellularLocation>
</comment>
<dbReference type="GO" id="GO:0046872">
    <property type="term" value="F:metal ion binding"/>
    <property type="evidence" value="ECO:0007669"/>
    <property type="project" value="UniProtKB-KW"/>
</dbReference>
<evidence type="ECO:0000256" key="2">
    <source>
        <dbReference type="ARBA" id="ARBA00007599"/>
    </source>
</evidence>
<dbReference type="PANTHER" id="PTHR33540:SF2">
    <property type="entry name" value="TRNA THREONYLCARBAMOYLADENOSINE BIOSYNTHESIS PROTEIN TSAE"/>
    <property type="match status" value="1"/>
</dbReference>
<dbReference type="Proteomes" id="UP000176923">
    <property type="component" value="Unassembled WGS sequence"/>
</dbReference>
<comment type="caution">
    <text evidence="11">The sequence shown here is derived from an EMBL/GenBank/DDBJ whole genome shotgun (WGS) entry which is preliminary data.</text>
</comment>
<dbReference type="NCBIfam" id="TIGR00150">
    <property type="entry name" value="T6A_YjeE"/>
    <property type="match status" value="1"/>
</dbReference>
<evidence type="ECO:0000256" key="9">
    <source>
        <dbReference type="ARBA" id="ARBA00022842"/>
    </source>
</evidence>
<dbReference type="GO" id="GO:0005737">
    <property type="term" value="C:cytoplasm"/>
    <property type="evidence" value="ECO:0007669"/>
    <property type="project" value="UniProtKB-SubCell"/>
</dbReference>
<dbReference type="InterPro" id="IPR027417">
    <property type="entry name" value="P-loop_NTPase"/>
</dbReference>
<keyword evidence="7" id="KW-0547">Nucleotide-binding</keyword>
<dbReference type="STRING" id="1798382.A3D77_06980"/>
<evidence type="ECO:0000256" key="7">
    <source>
        <dbReference type="ARBA" id="ARBA00022741"/>
    </source>
</evidence>
<evidence type="ECO:0000256" key="4">
    <source>
        <dbReference type="ARBA" id="ARBA00022490"/>
    </source>
</evidence>
<dbReference type="SUPFAM" id="SSF52540">
    <property type="entry name" value="P-loop containing nucleoside triphosphate hydrolases"/>
    <property type="match status" value="1"/>
</dbReference>
<proteinExistence type="inferred from homology"/>
<keyword evidence="8" id="KW-0067">ATP-binding</keyword>
<evidence type="ECO:0000256" key="3">
    <source>
        <dbReference type="ARBA" id="ARBA00019010"/>
    </source>
</evidence>
<evidence type="ECO:0000256" key="5">
    <source>
        <dbReference type="ARBA" id="ARBA00022694"/>
    </source>
</evidence>
<reference evidence="11 12" key="1">
    <citation type="journal article" date="2016" name="Nat. Commun.">
        <title>Thousands of microbial genomes shed light on interconnected biogeochemical processes in an aquifer system.</title>
        <authorList>
            <person name="Anantharaman K."/>
            <person name="Brown C.T."/>
            <person name="Hug L.A."/>
            <person name="Sharon I."/>
            <person name="Castelle C.J."/>
            <person name="Probst A.J."/>
            <person name="Thomas B.C."/>
            <person name="Singh A."/>
            <person name="Wilkins M.J."/>
            <person name="Karaoz U."/>
            <person name="Brodie E.L."/>
            <person name="Williams K.H."/>
            <person name="Hubbard S.S."/>
            <person name="Banfield J.F."/>
        </authorList>
    </citation>
    <scope>NUCLEOTIDE SEQUENCE [LARGE SCALE GENOMIC DNA]</scope>
</reference>
<dbReference type="Pfam" id="PF02367">
    <property type="entry name" value="TsaE"/>
    <property type="match status" value="1"/>
</dbReference>
<evidence type="ECO:0000313" key="12">
    <source>
        <dbReference type="Proteomes" id="UP000176923"/>
    </source>
</evidence>
<evidence type="ECO:0000256" key="10">
    <source>
        <dbReference type="ARBA" id="ARBA00032441"/>
    </source>
</evidence>
<evidence type="ECO:0000256" key="1">
    <source>
        <dbReference type="ARBA" id="ARBA00004496"/>
    </source>
</evidence>
<dbReference type="AlphaFoldDB" id="A0A1F5ZK84"/>
<dbReference type="PANTHER" id="PTHR33540">
    <property type="entry name" value="TRNA THREONYLCARBAMOYLADENOSINE BIOSYNTHESIS PROTEIN TSAE"/>
    <property type="match status" value="1"/>
</dbReference>
<comment type="similarity">
    <text evidence="2">Belongs to the TsaE family.</text>
</comment>
<keyword evidence="5" id="KW-0819">tRNA processing</keyword>
<name>A0A1F5ZK84_9BACT</name>
<dbReference type="GO" id="GO:0002949">
    <property type="term" value="P:tRNA threonylcarbamoyladenosine modification"/>
    <property type="evidence" value="ECO:0007669"/>
    <property type="project" value="InterPro"/>
</dbReference>
<dbReference type="GO" id="GO:0016740">
    <property type="term" value="F:transferase activity"/>
    <property type="evidence" value="ECO:0007669"/>
    <property type="project" value="UniProtKB-KW"/>
</dbReference>
<accession>A0A1F5ZK84</accession>